<dbReference type="Pfam" id="PF05135">
    <property type="entry name" value="Phage_connect_1"/>
    <property type="match status" value="1"/>
</dbReference>
<dbReference type="OrthoDB" id="5654at2"/>
<dbReference type="Proteomes" id="UP000233440">
    <property type="component" value="Unassembled WGS sequence"/>
</dbReference>
<dbReference type="EMBL" id="PIQO01000007">
    <property type="protein sequence ID" value="PKR84868.1"/>
    <property type="molecule type" value="Genomic_DNA"/>
</dbReference>
<gene>
    <name evidence="1" type="ORF">CWO92_10855</name>
</gene>
<name>A0A2N3LJR2_9BACI</name>
<reference evidence="1 2" key="1">
    <citation type="submission" date="2017-11" db="EMBL/GenBank/DDBJ databases">
        <title>Bacillus camelliae sp. nov., isolated from pu'er tea.</title>
        <authorList>
            <person name="Niu L."/>
        </authorList>
    </citation>
    <scope>NUCLEOTIDE SEQUENCE [LARGE SCALE GENOMIC DNA]</scope>
    <source>
        <strain evidence="1 2">7578-1</strain>
    </source>
</reference>
<dbReference type="AlphaFoldDB" id="A0A2N3LJR2"/>
<dbReference type="NCBIfam" id="TIGR01560">
    <property type="entry name" value="put_DNA_pack"/>
    <property type="match status" value="1"/>
</dbReference>
<comment type="caution">
    <text evidence="1">The sequence shown here is derived from an EMBL/GenBank/DDBJ whole genome shotgun (WGS) entry which is preliminary data.</text>
</comment>
<proteinExistence type="predicted"/>
<evidence type="ECO:0000313" key="1">
    <source>
        <dbReference type="EMBL" id="PKR84868.1"/>
    </source>
</evidence>
<dbReference type="InterPro" id="IPR006450">
    <property type="entry name" value="Phage_HK97_gp6-like"/>
</dbReference>
<dbReference type="InterPro" id="IPR021146">
    <property type="entry name" value="Phage_gp6-like_head-tail"/>
</dbReference>
<organism evidence="1 2">
    <name type="scientific">Heyndrickxia camelliae</name>
    <dbReference type="NCBI Taxonomy" id="1707093"/>
    <lineage>
        <taxon>Bacteria</taxon>
        <taxon>Bacillati</taxon>
        <taxon>Bacillota</taxon>
        <taxon>Bacilli</taxon>
        <taxon>Bacillales</taxon>
        <taxon>Bacillaceae</taxon>
        <taxon>Heyndrickxia</taxon>
    </lineage>
</organism>
<dbReference type="Gene3D" id="1.10.3230.30">
    <property type="entry name" value="Phage gp6-like head-tail connector protein"/>
    <property type="match status" value="1"/>
</dbReference>
<sequence>MAVTTDLAKQWLKIDWNDEDTLIDFLIQSAKEELLKSGVKERESLVYDRAILMLVSHWYSNRTGSDDSNDILSKPLAYGIRDAILKLKWEDISDGQTTG</sequence>
<dbReference type="RefSeq" id="WP_101354234.1">
    <property type="nucleotide sequence ID" value="NZ_PIQO01000007.1"/>
</dbReference>
<dbReference type="CDD" id="cd08054">
    <property type="entry name" value="gp6"/>
    <property type="match status" value="1"/>
</dbReference>
<evidence type="ECO:0000313" key="2">
    <source>
        <dbReference type="Proteomes" id="UP000233440"/>
    </source>
</evidence>
<protein>
    <submittedName>
        <fullName evidence="1">Phage gp6-like head-tail connector protein</fullName>
    </submittedName>
</protein>
<accession>A0A2N3LJR2</accession>
<keyword evidence="2" id="KW-1185">Reference proteome</keyword>